<proteinExistence type="predicted"/>
<accession>A0A382G5N6</accession>
<evidence type="ECO:0000256" key="1">
    <source>
        <dbReference type="SAM" id="MobiDB-lite"/>
    </source>
</evidence>
<dbReference type="EMBL" id="UINC01053716">
    <property type="protein sequence ID" value="SVB70580.1"/>
    <property type="molecule type" value="Genomic_DNA"/>
</dbReference>
<reference evidence="2" key="1">
    <citation type="submission" date="2018-05" db="EMBL/GenBank/DDBJ databases">
        <authorList>
            <person name="Lanie J.A."/>
            <person name="Ng W.-L."/>
            <person name="Kazmierczak K.M."/>
            <person name="Andrzejewski T.M."/>
            <person name="Davidsen T.M."/>
            <person name="Wayne K.J."/>
            <person name="Tettelin H."/>
            <person name="Glass J.I."/>
            <person name="Rusch D."/>
            <person name="Podicherti R."/>
            <person name="Tsui H.-C.T."/>
            <person name="Winkler M.E."/>
        </authorList>
    </citation>
    <scope>NUCLEOTIDE SEQUENCE</scope>
</reference>
<sequence>MGLMKSLYADLSCEEVFELERHCDELRDEAIAAMEADAQAEDEAAAQAEREREERERDLAMDEAEVCWCKFFESCSLCFGKA</sequence>
<protein>
    <submittedName>
        <fullName evidence="2">Uncharacterized protein</fullName>
    </submittedName>
</protein>
<dbReference type="AlphaFoldDB" id="A0A382G5N6"/>
<gene>
    <name evidence="2" type="ORF">METZ01_LOCUS223434</name>
</gene>
<feature type="region of interest" description="Disordered" evidence="1">
    <location>
        <begin position="36"/>
        <end position="55"/>
    </location>
</feature>
<evidence type="ECO:0000313" key="2">
    <source>
        <dbReference type="EMBL" id="SVB70580.1"/>
    </source>
</evidence>
<organism evidence="2">
    <name type="scientific">marine metagenome</name>
    <dbReference type="NCBI Taxonomy" id="408172"/>
    <lineage>
        <taxon>unclassified sequences</taxon>
        <taxon>metagenomes</taxon>
        <taxon>ecological metagenomes</taxon>
    </lineage>
</organism>
<name>A0A382G5N6_9ZZZZ</name>